<proteinExistence type="predicted"/>
<protein>
    <submittedName>
        <fullName evidence="2">Uncharacterized protein</fullName>
    </submittedName>
</protein>
<organism evidence="2 3">
    <name type="scientific">Lentilactobacillus kisonensis F0435</name>
    <dbReference type="NCBI Taxonomy" id="797516"/>
    <lineage>
        <taxon>Bacteria</taxon>
        <taxon>Bacillati</taxon>
        <taxon>Bacillota</taxon>
        <taxon>Bacilli</taxon>
        <taxon>Lactobacillales</taxon>
        <taxon>Lactobacillaceae</taxon>
        <taxon>Lentilactobacillus</taxon>
    </lineage>
</organism>
<feature type="region of interest" description="Disordered" evidence="1">
    <location>
        <begin position="1"/>
        <end position="33"/>
    </location>
</feature>
<evidence type="ECO:0000256" key="1">
    <source>
        <dbReference type="SAM" id="MobiDB-lite"/>
    </source>
</evidence>
<evidence type="ECO:0000313" key="2">
    <source>
        <dbReference type="EMBL" id="EHO48928.1"/>
    </source>
</evidence>
<comment type="caution">
    <text evidence="2">The sequence shown here is derived from an EMBL/GenBank/DDBJ whole genome shotgun (WGS) entry which is preliminary data.</text>
</comment>
<feature type="compositionally biased region" description="Basic and acidic residues" evidence="1">
    <location>
        <begin position="12"/>
        <end position="33"/>
    </location>
</feature>
<accession>H1LJ82</accession>
<evidence type="ECO:0000313" key="3">
    <source>
        <dbReference type="Proteomes" id="UP000005025"/>
    </source>
</evidence>
<dbReference type="STRING" id="797516.HMPREF9104_02674"/>
<gene>
    <name evidence="2" type="ORF">HMPREF9104_02674</name>
</gene>
<dbReference type="HOGENOM" id="CLU_2273771_0_0_9"/>
<dbReference type="EMBL" id="AGRJ01000230">
    <property type="protein sequence ID" value="EHO48928.1"/>
    <property type="molecule type" value="Genomic_DNA"/>
</dbReference>
<name>H1LJ82_9LACO</name>
<dbReference type="AlphaFoldDB" id="H1LJ82"/>
<sequence>MDAKTNNRFRPNRSDNDPIDKAPTDEPIKTEETMKPVCSVPKLKLLSINGEAPEIIPVSNPNKRPPKAPKKKIKKVLKCFALKMIPPQKKIIYTYKLSIILF</sequence>
<dbReference type="Proteomes" id="UP000005025">
    <property type="component" value="Unassembled WGS sequence"/>
</dbReference>
<reference evidence="2 3" key="1">
    <citation type="submission" date="2011-09" db="EMBL/GenBank/DDBJ databases">
        <authorList>
            <person name="Weinstock G."/>
            <person name="Sodergren E."/>
            <person name="Clifton S."/>
            <person name="Fulton L."/>
            <person name="Fulton B."/>
            <person name="Courtney L."/>
            <person name="Fronick C."/>
            <person name="Harrison M."/>
            <person name="Strong C."/>
            <person name="Farmer C."/>
            <person name="Delahaunty K."/>
            <person name="Markovic C."/>
            <person name="Hall O."/>
            <person name="Minx P."/>
            <person name="Tomlinson C."/>
            <person name="Mitreva M."/>
            <person name="Hou S."/>
            <person name="Chen J."/>
            <person name="Wollam A."/>
            <person name="Pepin K.H."/>
            <person name="Johnson M."/>
            <person name="Bhonagiri V."/>
            <person name="Zhang X."/>
            <person name="Suruliraj S."/>
            <person name="Warren W."/>
            <person name="Chinwalla A."/>
            <person name="Mardis E.R."/>
            <person name="Wilson R.K."/>
        </authorList>
    </citation>
    <scope>NUCLEOTIDE SEQUENCE [LARGE SCALE GENOMIC DNA]</scope>
    <source>
        <strain evidence="2 3">F0435</strain>
    </source>
</reference>